<dbReference type="PANTHER" id="PTHR48090:SF7">
    <property type="entry name" value="RFBJ PROTEIN"/>
    <property type="match status" value="1"/>
</dbReference>
<feature type="transmembrane region" description="Helical" evidence="1">
    <location>
        <begin position="296"/>
        <end position="316"/>
    </location>
</feature>
<dbReference type="Gene3D" id="3.90.550.10">
    <property type="entry name" value="Spore Coat Polysaccharide Biosynthesis Protein SpsA, Chain A"/>
    <property type="match status" value="1"/>
</dbReference>
<name>A0ABD5UGX0_9EURY</name>
<dbReference type="RefSeq" id="WP_304450142.1">
    <property type="nucleotide sequence ID" value="NZ_JARRAH010000006.1"/>
</dbReference>
<accession>A0ABD5UGX0</accession>
<evidence type="ECO:0000259" key="2">
    <source>
        <dbReference type="Pfam" id="PF00535"/>
    </source>
</evidence>
<protein>
    <submittedName>
        <fullName evidence="3">Glycosyltransferase family 2 protein</fullName>
    </submittedName>
</protein>
<dbReference type="InterPro" id="IPR050256">
    <property type="entry name" value="Glycosyltransferase_2"/>
</dbReference>
<feature type="domain" description="Glycosyltransferase 2-like" evidence="2">
    <location>
        <begin position="9"/>
        <end position="188"/>
    </location>
</feature>
<evidence type="ECO:0000256" key="1">
    <source>
        <dbReference type="SAM" id="Phobius"/>
    </source>
</evidence>
<gene>
    <name evidence="3" type="ORF">ACFQHK_18390</name>
</gene>
<dbReference type="InterPro" id="IPR029044">
    <property type="entry name" value="Nucleotide-diphossugar_trans"/>
</dbReference>
<reference evidence="3 4" key="1">
    <citation type="journal article" date="2019" name="Int. J. Syst. Evol. Microbiol.">
        <title>The Global Catalogue of Microorganisms (GCM) 10K type strain sequencing project: providing services to taxonomists for standard genome sequencing and annotation.</title>
        <authorList>
            <consortium name="The Broad Institute Genomics Platform"/>
            <consortium name="The Broad Institute Genome Sequencing Center for Infectious Disease"/>
            <person name="Wu L."/>
            <person name="Ma J."/>
        </authorList>
    </citation>
    <scope>NUCLEOTIDE SEQUENCE [LARGE SCALE GENOMIC DNA]</scope>
    <source>
        <strain evidence="3 4">PSRA2</strain>
    </source>
</reference>
<dbReference type="EMBL" id="JBHSXM010000006">
    <property type="protein sequence ID" value="MFC6838452.1"/>
    <property type="molecule type" value="Genomic_DNA"/>
</dbReference>
<comment type="caution">
    <text evidence="3">The sequence shown here is derived from an EMBL/GenBank/DDBJ whole genome shotgun (WGS) entry which is preliminary data.</text>
</comment>
<evidence type="ECO:0000313" key="4">
    <source>
        <dbReference type="Proteomes" id="UP001596406"/>
    </source>
</evidence>
<dbReference type="SUPFAM" id="SSF53448">
    <property type="entry name" value="Nucleotide-diphospho-sugar transferases"/>
    <property type="match status" value="1"/>
</dbReference>
<dbReference type="PANTHER" id="PTHR48090">
    <property type="entry name" value="UNDECAPRENYL-PHOSPHATE 4-DEOXY-4-FORMAMIDO-L-ARABINOSE TRANSFERASE-RELATED"/>
    <property type="match status" value="1"/>
</dbReference>
<keyword evidence="1" id="KW-0472">Membrane</keyword>
<keyword evidence="1" id="KW-1133">Transmembrane helix</keyword>
<evidence type="ECO:0000313" key="3">
    <source>
        <dbReference type="EMBL" id="MFC6838452.1"/>
    </source>
</evidence>
<dbReference type="CDD" id="cd04179">
    <property type="entry name" value="DPM_DPG-synthase_like"/>
    <property type="match status" value="1"/>
</dbReference>
<organism evidence="3 4">
    <name type="scientific">Halomarina ordinaria</name>
    <dbReference type="NCBI Taxonomy" id="3033939"/>
    <lineage>
        <taxon>Archaea</taxon>
        <taxon>Methanobacteriati</taxon>
        <taxon>Methanobacteriota</taxon>
        <taxon>Stenosarchaea group</taxon>
        <taxon>Halobacteria</taxon>
        <taxon>Halobacteriales</taxon>
        <taxon>Natronomonadaceae</taxon>
        <taxon>Halomarina</taxon>
    </lineage>
</organism>
<dbReference type="Pfam" id="PF00535">
    <property type="entry name" value="Glycos_transf_2"/>
    <property type="match status" value="1"/>
</dbReference>
<proteinExistence type="predicted"/>
<keyword evidence="1" id="KW-0812">Transmembrane</keyword>
<dbReference type="AlphaFoldDB" id="A0ABD5UGX0"/>
<dbReference type="Proteomes" id="UP001596406">
    <property type="component" value="Unassembled WGS sequence"/>
</dbReference>
<keyword evidence="4" id="KW-1185">Reference proteome</keyword>
<sequence>MYRNHSVGVVVPAYNEEGLIGRVIDTMPGFVDRVYVIDDGSTDGTWEEIQEHASAVNERREVVLADGGHQPTVLPFRNDRNLGRGGSVKFGYREALDDEMDLVAVMDGDGQMDPAILDRMLDPIVEGRADYVKGNRLSGRRSWQGMSRFRLFGNVMLTFLTKVSSGYWSVSDSQNGYSAISRQALERIPVDELYDDYGFLNDILAKCNLQDLRVADVPHSAIYGEEQSTIEYGSFIPRVSLLLFRNFRRRIKLKYLLLDFHPVALCYGLSVVAMLVGLVGWLYTGVTWAQGVFVRGMLSSLVFFVGSLFLVLAFAYDVELNDHLMADAERN</sequence>
<feature type="transmembrane region" description="Helical" evidence="1">
    <location>
        <begin position="255"/>
        <end position="284"/>
    </location>
</feature>
<dbReference type="InterPro" id="IPR001173">
    <property type="entry name" value="Glyco_trans_2-like"/>
</dbReference>